<evidence type="ECO:0008006" key="3">
    <source>
        <dbReference type="Google" id="ProtNLM"/>
    </source>
</evidence>
<organism evidence="1 2">
    <name type="scientific">Spirosoma flavum</name>
    <dbReference type="NCBI Taxonomy" id="2048557"/>
    <lineage>
        <taxon>Bacteria</taxon>
        <taxon>Pseudomonadati</taxon>
        <taxon>Bacteroidota</taxon>
        <taxon>Cytophagia</taxon>
        <taxon>Cytophagales</taxon>
        <taxon>Cytophagaceae</taxon>
        <taxon>Spirosoma</taxon>
    </lineage>
</organism>
<proteinExistence type="predicted"/>
<name>A0ABW6ANZ3_9BACT</name>
<evidence type="ECO:0000313" key="2">
    <source>
        <dbReference type="Proteomes" id="UP001597512"/>
    </source>
</evidence>
<reference evidence="2" key="1">
    <citation type="journal article" date="2019" name="Int. J. Syst. Evol. Microbiol.">
        <title>The Global Catalogue of Microorganisms (GCM) 10K type strain sequencing project: providing services to taxonomists for standard genome sequencing and annotation.</title>
        <authorList>
            <consortium name="The Broad Institute Genomics Platform"/>
            <consortium name="The Broad Institute Genome Sequencing Center for Infectious Disease"/>
            <person name="Wu L."/>
            <person name="Ma J."/>
        </authorList>
    </citation>
    <scope>NUCLEOTIDE SEQUENCE [LARGE SCALE GENOMIC DNA]</scope>
    <source>
        <strain evidence="2">KCTC 52490</strain>
    </source>
</reference>
<dbReference type="Proteomes" id="UP001597512">
    <property type="component" value="Unassembled WGS sequence"/>
</dbReference>
<sequence>MEQSQIQIEYVRTGQAYKILQIGKTKFYNLVAQGYITVIKPEGPDSRMGYVSMAQLRKFQSGELAK</sequence>
<gene>
    <name evidence="1" type="ORF">ACFS25_25020</name>
</gene>
<protein>
    <recommendedName>
        <fullName evidence="3">Helix-turn-helix domain-containing protein</fullName>
    </recommendedName>
</protein>
<evidence type="ECO:0000313" key="1">
    <source>
        <dbReference type="EMBL" id="MFD2937067.1"/>
    </source>
</evidence>
<dbReference type="RefSeq" id="WP_381506497.1">
    <property type="nucleotide sequence ID" value="NZ_JBHUOM010000023.1"/>
</dbReference>
<accession>A0ABW6ANZ3</accession>
<comment type="caution">
    <text evidence="1">The sequence shown here is derived from an EMBL/GenBank/DDBJ whole genome shotgun (WGS) entry which is preliminary data.</text>
</comment>
<keyword evidence="2" id="KW-1185">Reference proteome</keyword>
<dbReference type="EMBL" id="JBHUOM010000023">
    <property type="protein sequence ID" value="MFD2937067.1"/>
    <property type="molecule type" value="Genomic_DNA"/>
</dbReference>